<proteinExistence type="predicted"/>
<feature type="chain" id="PRO_5021945083" description="Lipoprotein" evidence="1">
    <location>
        <begin position="20"/>
        <end position="155"/>
    </location>
</feature>
<organism evidence="2 3">
    <name type="scientific">Flavobacterium zepuense</name>
    <dbReference type="NCBI Taxonomy" id="2593302"/>
    <lineage>
        <taxon>Bacteria</taxon>
        <taxon>Pseudomonadati</taxon>
        <taxon>Bacteroidota</taxon>
        <taxon>Flavobacteriia</taxon>
        <taxon>Flavobacteriales</taxon>
        <taxon>Flavobacteriaceae</taxon>
        <taxon>Flavobacterium</taxon>
    </lineage>
</organism>
<dbReference type="RefSeq" id="WP_143371911.1">
    <property type="nucleotide sequence ID" value="NZ_VJVZ01000002.1"/>
</dbReference>
<dbReference type="EMBL" id="VJVZ01000002">
    <property type="protein sequence ID" value="TRW26408.1"/>
    <property type="molecule type" value="Genomic_DNA"/>
</dbReference>
<keyword evidence="3" id="KW-1185">Reference proteome</keyword>
<evidence type="ECO:0000313" key="3">
    <source>
        <dbReference type="Proteomes" id="UP000320643"/>
    </source>
</evidence>
<evidence type="ECO:0000313" key="2">
    <source>
        <dbReference type="EMBL" id="TRW26408.1"/>
    </source>
</evidence>
<dbReference type="PROSITE" id="PS51257">
    <property type="entry name" value="PROKAR_LIPOPROTEIN"/>
    <property type="match status" value="1"/>
</dbReference>
<dbReference type="AlphaFoldDB" id="A0A552V7G9"/>
<reference evidence="2 3" key="1">
    <citation type="submission" date="2019-07" db="EMBL/GenBank/DDBJ databases">
        <title>Flavobacterium sp. nov., isolated from glacier ice.</title>
        <authorList>
            <person name="Liu Q."/>
            <person name="Xin Y.-H."/>
        </authorList>
    </citation>
    <scope>NUCLEOTIDE SEQUENCE [LARGE SCALE GENOMIC DNA]</scope>
    <source>
        <strain evidence="2 3">ZT4R6</strain>
    </source>
</reference>
<keyword evidence="1" id="KW-0732">Signal</keyword>
<name>A0A552V7G9_9FLAO</name>
<accession>A0A552V7G9</accession>
<dbReference type="Proteomes" id="UP000320643">
    <property type="component" value="Unassembled WGS sequence"/>
</dbReference>
<sequence>MKIKFFVVLFLLIIGVSCKNETVPKESNYPENIVGTAQGESYTVTSADVIQPEWEKYLSDKSSSIETFEIIKGRTTGDAVKDFYMLVGKCKDGQTIAALLDLKGNNFYFNQANPVAVRCHGTCTGGCLPIATAIKGAVFLSCSPCADCIKTDHFL</sequence>
<protein>
    <recommendedName>
        <fullName evidence="4">Lipoprotein</fullName>
    </recommendedName>
</protein>
<dbReference type="OrthoDB" id="1367211at2"/>
<evidence type="ECO:0000256" key="1">
    <source>
        <dbReference type="SAM" id="SignalP"/>
    </source>
</evidence>
<comment type="caution">
    <text evidence="2">The sequence shown here is derived from an EMBL/GenBank/DDBJ whole genome shotgun (WGS) entry which is preliminary data.</text>
</comment>
<feature type="signal peptide" evidence="1">
    <location>
        <begin position="1"/>
        <end position="19"/>
    </location>
</feature>
<gene>
    <name evidence="2" type="ORF">FMM05_03240</name>
</gene>
<evidence type="ECO:0008006" key="4">
    <source>
        <dbReference type="Google" id="ProtNLM"/>
    </source>
</evidence>